<gene>
    <name evidence="3" type="ORF">FBEOM_3876</name>
</gene>
<dbReference type="OrthoDB" id="5406275at2759"/>
<evidence type="ECO:0000256" key="2">
    <source>
        <dbReference type="SAM" id="MobiDB-lite"/>
    </source>
</evidence>
<name>A0A9P5AP66_9HYPO</name>
<feature type="region of interest" description="Disordered" evidence="2">
    <location>
        <begin position="641"/>
        <end position="663"/>
    </location>
</feature>
<dbReference type="AlphaFoldDB" id="A0A9P5AP66"/>
<feature type="coiled-coil region" evidence="1">
    <location>
        <begin position="412"/>
        <end position="474"/>
    </location>
</feature>
<evidence type="ECO:0000313" key="3">
    <source>
        <dbReference type="EMBL" id="KAF4342143.1"/>
    </source>
</evidence>
<dbReference type="PANTHER" id="PTHR33488:SF2">
    <property type="entry name" value="EARLY ENDOSOME ANTIGEN 1-LIKE"/>
    <property type="match status" value="1"/>
</dbReference>
<dbReference type="Proteomes" id="UP000730481">
    <property type="component" value="Unassembled WGS sequence"/>
</dbReference>
<protein>
    <submittedName>
        <fullName evidence="3">Uncharacterized protein</fullName>
    </submittedName>
</protein>
<reference evidence="3" key="2">
    <citation type="submission" date="2020-02" db="EMBL/GenBank/DDBJ databases">
        <title>Identification and distribution of gene clusters putatively required for synthesis of sphingolipid metabolism inhibitors in phylogenetically diverse species of the filamentous fungus Fusarium.</title>
        <authorList>
            <person name="Kim H.-S."/>
            <person name="Busman M."/>
            <person name="Brown D.W."/>
            <person name="Divon H."/>
            <person name="Uhlig S."/>
            <person name="Proctor R.H."/>
        </authorList>
    </citation>
    <scope>NUCLEOTIDE SEQUENCE</scope>
    <source>
        <strain evidence="3">NRRL 25174</strain>
    </source>
</reference>
<proteinExistence type="predicted"/>
<comment type="caution">
    <text evidence="3">The sequence shown here is derived from an EMBL/GenBank/DDBJ whole genome shotgun (WGS) entry which is preliminary data.</text>
</comment>
<organism evidence="3 4">
    <name type="scientific">Fusarium beomiforme</name>
    <dbReference type="NCBI Taxonomy" id="44412"/>
    <lineage>
        <taxon>Eukaryota</taxon>
        <taxon>Fungi</taxon>
        <taxon>Dikarya</taxon>
        <taxon>Ascomycota</taxon>
        <taxon>Pezizomycotina</taxon>
        <taxon>Sordariomycetes</taxon>
        <taxon>Hypocreomycetidae</taxon>
        <taxon>Hypocreales</taxon>
        <taxon>Nectriaceae</taxon>
        <taxon>Fusarium</taxon>
        <taxon>Fusarium burgessii species complex</taxon>
    </lineage>
</organism>
<dbReference type="EMBL" id="PVQB02000156">
    <property type="protein sequence ID" value="KAF4342143.1"/>
    <property type="molecule type" value="Genomic_DNA"/>
</dbReference>
<feature type="compositionally biased region" description="Basic and acidic residues" evidence="2">
    <location>
        <begin position="641"/>
        <end position="662"/>
    </location>
</feature>
<accession>A0A9P5AP66</accession>
<sequence>MALNQQQVDILTVREDFDAVRRILGEAKDSFSPQYRWENLLTPAPVALNALGACVVATGSSRADTRLTPPREGFKYLEDFGGFSLRASLVKSADLGRLAFMETESNMNKIHLLSENAYRKFNNILEALMDPQAARYMRSELQTWDRASLECYESARTTDSKFGDWLNHASELHRACVTLESTAADQEVLKDIELAVANASLDANKQISTIQMEKSLEAATEAFKKASEEFSSDWDVVSQQIVQKLQDSLTTALNQAMSITNASKPKDADDTTYSQVVRDLVHWEILSTAFVSTTDGIDWEVAGKCVPFAAKMLDNSQKVFASLATGAEPSQQYRSALEIACKVANGLLTELGNAAKGIGYTPPNKDSETVKAWQRDFLSSYATVVALSATAKSLPGSTANGSALLGEGNANLSQLQAKTAQAQAVLESAKNRFSTASEALSATQETYQSSTEIFSEQQQKLNQINSKLESLRSSSLEMVCTHMLTTLHKLTDNFENEIKSILVQSIATMAKMKTEISNLVRFFNAISVIVRFVADKHVNTYIGSINSGGDGPKVGPYSMIDFQRSSILNRMTTIRAYFSAFSEYATMWTQISRDSVFPMLRMVEQLSAFGGQDPRMTGRIASEIQGFSQRALEGISRTAKEKQSKTMRSMESRVSEAKEKKQAFPSVTPEISKAIVSGVGTSKKAVQQGIRAEFDQILLTKVLA</sequence>
<reference evidence="3" key="1">
    <citation type="journal article" date="2017" name="Mycologia">
        <title>Fusarium algeriense, sp. nov., a novel toxigenic crown rot pathogen of durum wheat from Algeria is nested in the Fusarium burgessii species complex.</title>
        <authorList>
            <person name="Laraba I."/>
            <person name="Keddad A."/>
            <person name="Boureghda H."/>
            <person name="Abdallah N."/>
            <person name="Vaughan M.M."/>
            <person name="Proctor R.H."/>
            <person name="Busman M."/>
            <person name="O'Donnell K."/>
        </authorList>
    </citation>
    <scope>NUCLEOTIDE SEQUENCE</scope>
    <source>
        <strain evidence="3">NRRL 25174</strain>
    </source>
</reference>
<keyword evidence="4" id="KW-1185">Reference proteome</keyword>
<evidence type="ECO:0000313" key="4">
    <source>
        <dbReference type="Proteomes" id="UP000730481"/>
    </source>
</evidence>
<keyword evidence="1" id="KW-0175">Coiled coil</keyword>
<dbReference type="PANTHER" id="PTHR33488">
    <property type="entry name" value="ZGC:162509"/>
    <property type="match status" value="1"/>
</dbReference>
<evidence type="ECO:0000256" key="1">
    <source>
        <dbReference type="SAM" id="Coils"/>
    </source>
</evidence>